<organism evidence="3 4">
    <name type="scientific">Solanum commersonii</name>
    <name type="common">Commerson's wild potato</name>
    <name type="synonym">Commerson's nightshade</name>
    <dbReference type="NCBI Taxonomy" id="4109"/>
    <lineage>
        <taxon>Eukaryota</taxon>
        <taxon>Viridiplantae</taxon>
        <taxon>Streptophyta</taxon>
        <taxon>Embryophyta</taxon>
        <taxon>Tracheophyta</taxon>
        <taxon>Spermatophyta</taxon>
        <taxon>Magnoliopsida</taxon>
        <taxon>eudicotyledons</taxon>
        <taxon>Gunneridae</taxon>
        <taxon>Pentapetalae</taxon>
        <taxon>asterids</taxon>
        <taxon>lamiids</taxon>
        <taxon>Solanales</taxon>
        <taxon>Solanaceae</taxon>
        <taxon>Solanoideae</taxon>
        <taxon>Solaneae</taxon>
        <taxon>Solanum</taxon>
    </lineage>
</organism>
<name>A0A9J6AJF9_SOLCO</name>
<evidence type="ECO:0000313" key="3">
    <source>
        <dbReference type="EMBL" id="KAG5624151.1"/>
    </source>
</evidence>
<dbReference type="GO" id="GO:0005777">
    <property type="term" value="C:peroxisome"/>
    <property type="evidence" value="ECO:0007669"/>
    <property type="project" value="InterPro"/>
</dbReference>
<evidence type="ECO:0000259" key="1">
    <source>
        <dbReference type="Pfam" id="PF01936"/>
    </source>
</evidence>
<dbReference type="PANTHER" id="PTHR14379">
    <property type="entry name" value="LIMKAIN B LKAP"/>
    <property type="match status" value="1"/>
</dbReference>
<dbReference type="Gene3D" id="3.40.50.1010">
    <property type="entry name" value="5'-nuclease"/>
    <property type="match status" value="1"/>
</dbReference>
<proteinExistence type="predicted"/>
<reference evidence="3 4" key="1">
    <citation type="submission" date="2020-09" db="EMBL/GenBank/DDBJ databases">
        <title>De no assembly of potato wild relative species, Solanum commersonii.</title>
        <authorList>
            <person name="Cho K."/>
        </authorList>
    </citation>
    <scope>NUCLEOTIDE SEQUENCE [LARGE SCALE GENOMIC DNA]</scope>
    <source>
        <strain evidence="3">LZ3.2</strain>
        <tissue evidence="3">Leaf</tissue>
    </source>
</reference>
<evidence type="ECO:0000259" key="2">
    <source>
        <dbReference type="Pfam" id="PF24620"/>
    </source>
</evidence>
<dbReference type="Pfam" id="PF24620">
    <property type="entry name" value="DUF7625"/>
    <property type="match status" value="1"/>
</dbReference>
<gene>
    <name evidence="3" type="ORF">H5410_009369</name>
</gene>
<comment type="caution">
    <text evidence="3">The sequence shown here is derived from an EMBL/GenBank/DDBJ whole genome shotgun (WGS) entry which is preliminary data.</text>
</comment>
<dbReference type="CDD" id="cd10910">
    <property type="entry name" value="PIN_limkain_b1_N_like"/>
    <property type="match status" value="1"/>
</dbReference>
<dbReference type="InterPro" id="IPR021139">
    <property type="entry name" value="NYN"/>
</dbReference>
<keyword evidence="4" id="KW-1185">Reference proteome</keyword>
<feature type="domain" description="DUF7625" evidence="2">
    <location>
        <begin position="445"/>
        <end position="533"/>
    </location>
</feature>
<dbReference type="InterPro" id="IPR024768">
    <property type="entry name" value="Marf1"/>
</dbReference>
<evidence type="ECO:0008006" key="5">
    <source>
        <dbReference type="Google" id="ProtNLM"/>
    </source>
</evidence>
<dbReference type="Pfam" id="PF01936">
    <property type="entry name" value="NYN"/>
    <property type="match status" value="1"/>
</dbReference>
<sequence length="571" mass="61990">MAGDGLKAGLPGGKAAEPQYEAAKTSVWWDIENCQVPRGCDAHAIAPNINAALMKMNYNGPVTISAYGDTNRIPSYIQRALSSTGISLNHVPAGAKDASDKKILVDMLFWAVDNPAPANYLLISGDRDFSNAIHQLRMRRYNILLAQPLKASPALAAAATNVWQWISLAAGGSPRELVFGTNTLHQESIPTPVSEPISANQPAYSNANANANANTNTNTSINTNSNANTNANANANANANTITNTNANASGAQSLPNPGRTFDTKTKVIYVPKNSNQLTMTGRSSMPARIEETSSSYCPHAPAVAPVQFAPHKFFAKSDSSENHNSKFIENKPAQRTQSQPPLVQDNFVKLNFRQKNLQPPLQRPEGSTDFSTPFAHHPNPGMHNLSDKPINLYYTPNFRLTKLGSRGDICGSMNKGDVRPEFSFLPSSSGASKSVGGNSDLDLQLPELIQGFIGVILLSLNSLKLEKIVPTKENIGYCIHYGNPKYRHIDVTIALNAALEQQMIVKLKQADFELYVGRTERIWKCENPLGGNPNQYQNATWNVIEKFLCSTVGRSAIAASECRYEAALIL</sequence>
<dbReference type="AlphaFoldDB" id="A0A9J6AJF9"/>
<accession>A0A9J6AJF9</accession>
<evidence type="ECO:0000313" key="4">
    <source>
        <dbReference type="Proteomes" id="UP000824120"/>
    </source>
</evidence>
<feature type="domain" description="NYN" evidence="1">
    <location>
        <begin position="24"/>
        <end position="161"/>
    </location>
</feature>
<dbReference type="PANTHER" id="PTHR14379:SF70">
    <property type="entry name" value="NYN DOMAIN-CONTAINING PROTEIN"/>
    <property type="match status" value="1"/>
</dbReference>
<dbReference type="GO" id="GO:0004540">
    <property type="term" value="F:RNA nuclease activity"/>
    <property type="evidence" value="ECO:0007669"/>
    <property type="project" value="InterPro"/>
</dbReference>
<dbReference type="GO" id="GO:0010468">
    <property type="term" value="P:regulation of gene expression"/>
    <property type="evidence" value="ECO:0007669"/>
    <property type="project" value="InterPro"/>
</dbReference>
<protein>
    <recommendedName>
        <fullName evidence="5">Nucleic acid binding protein</fullName>
    </recommendedName>
</protein>
<dbReference type="Proteomes" id="UP000824120">
    <property type="component" value="Chromosome 2"/>
</dbReference>
<dbReference type="OrthoDB" id="549353at2759"/>
<dbReference type="InterPro" id="IPR056042">
    <property type="entry name" value="DUF7625"/>
</dbReference>
<dbReference type="EMBL" id="JACXVP010000002">
    <property type="protein sequence ID" value="KAG5624151.1"/>
    <property type="molecule type" value="Genomic_DNA"/>
</dbReference>